<organism evidence="1 2">
    <name type="scientific">Ewingella americana (strain ATCC 33852 / DSM 4580 / CCUG 14506 / JCM 5911 / LMG 7869 / NCTC 12157 / CDC 1468-78)</name>
    <dbReference type="NCBI Taxonomy" id="910964"/>
    <lineage>
        <taxon>Bacteria</taxon>
        <taxon>Pseudomonadati</taxon>
        <taxon>Pseudomonadota</taxon>
        <taxon>Gammaproteobacteria</taxon>
        <taxon>Enterobacterales</taxon>
        <taxon>Yersiniaceae</taxon>
        <taxon>Ewingella</taxon>
    </lineage>
</organism>
<accession>A0A085G8K1</accession>
<dbReference type="Proteomes" id="UP000028640">
    <property type="component" value="Unassembled WGS sequence"/>
</dbReference>
<proteinExistence type="predicted"/>
<reference evidence="1 2" key="1">
    <citation type="submission" date="2014-05" db="EMBL/GenBank/DDBJ databases">
        <title>ATOL: Assembling a taxonomically balanced genome-scale reconstruction of the evolutionary history of the Enterobacteriaceae.</title>
        <authorList>
            <person name="Plunkett G.III."/>
            <person name="Neeno-Eckwall E.C."/>
            <person name="Glasner J.D."/>
            <person name="Perna N.T."/>
        </authorList>
    </citation>
    <scope>NUCLEOTIDE SEQUENCE [LARGE SCALE GENOMIC DNA]</scope>
    <source>
        <strain evidence="1 2">ATCC 33852</strain>
    </source>
</reference>
<protein>
    <submittedName>
        <fullName evidence="1">Uncharacterized protein</fullName>
    </submittedName>
</protein>
<keyword evidence="2" id="KW-1185">Reference proteome</keyword>
<comment type="caution">
    <text evidence="1">The sequence shown here is derived from an EMBL/GenBank/DDBJ whole genome shotgun (WGS) entry which is preliminary data.</text>
</comment>
<dbReference type="EMBL" id="JMPJ01000060">
    <property type="protein sequence ID" value="KFC80046.1"/>
    <property type="molecule type" value="Genomic_DNA"/>
</dbReference>
<gene>
    <name evidence="1" type="ORF">GEAM_2513</name>
</gene>
<evidence type="ECO:0000313" key="1">
    <source>
        <dbReference type="EMBL" id="KFC80046.1"/>
    </source>
</evidence>
<sequence length="49" mass="5403">MAMKAPAKNPKINKFITVARLLVVPVATAIDAISFGEYKDIRALDDSWL</sequence>
<evidence type="ECO:0000313" key="2">
    <source>
        <dbReference type="Proteomes" id="UP000028640"/>
    </source>
</evidence>
<dbReference type="AlphaFoldDB" id="A0A085G8K1"/>
<name>A0A085G8K1_EWIA3</name>